<sequence length="57" mass="6251">MRGWKMQESVGQTGRLQLLRTGRNDGNGIQWGGTSAAAAVIAGGCDVRSWRRYRTRG</sequence>
<reference evidence="1" key="1">
    <citation type="submission" date="2014-09" db="EMBL/GenBank/DDBJ databases">
        <authorList>
            <person name="Magalhaes I.L.F."/>
            <person name="Oliveira U."/>
            <person name="Santos F.R."/>
            <person name="Vidigal T.H.D.A."/>
            <person name="Brescovit A.D."/>
            <person name="Santos A.J."/>
        </authorList>
    </citation>
    <scope>NUCLEOTIDE SEQUENCE</scope>
    <source>
        <tissue evidence="1">Shoot tissue taken approximately 20 cm above the soil surface</tissue>
    </source>
</reference>
<protein>
    <submittedName>
        <fullName evidence="1">Uncharacterized protein</fullName>
    </submittedName>
</protein>
<reference evidence="1" key="2">
    <citation type="journal article" date="2015" name="Data Brief">
        <title>Shoot transcriptome of the giant reed, Arundo donax.</title>
        <authorList>
            <person name="Barrero R.A."/>
            <person name="Guerrero F.D."/>
            <person name="Moolhuijzen P."/>
            <person name="Goolsby J.A."/>
            <person name="Tidwell J."/>
            <person name="Bellgard S.E."/>
            <person name="Bellgard M.I."/>
        </authorList>
    </citation>
    <scope>NUCLEOTIDE SEQUENCE</scope>
    <source>
        <tissue evidence="1">Shoot tissue taken approximately 20 cm above the soil surface</tissue>
    </source>
</reference>
<dbReference type="EMBL" id="GBRH01177485">
    <property type="protein sequence ID" value="JAE20411.1"/>
    <property type="molecule type" value="Transcribed_RNA"/>
</dbReference>
<evidence type="ECO:0000313" key="1">
    <source>
        <dbReference type="EMBL" id="JAE20411.1"/>
    </source>
</evidence>
<proteinExistence type="predicted"/>
<accession>A0A0A9GCY6</accession>
<organism evidence="1">
    <name type="scientific">Arundo donax</name>
    <name type="common">Giant reed</name>
    <name type="synonym">Donax arundinaceus</name>
    <dbReference type="NCBI Taxonomy" id="35708"/>
    <lineage>
        <taxon>Eukaryota</taxon>
        <taxon>Viridiplantae</taxon>
        <taxon>Streptophyta</taxon>
        <taxon>Embryophyta</taxon>
        <taxon>Tracheophyta</taxon>
        <taxon>Spermatophyta</taxon>
        <taxon>Magnoliopsida</taxon>
        <taxon>Liliopsida</taxon>
        <taxon>Poales</taxon>
        <taxon>Poaceae</taxon>
        <taxon>PACMAD clade</taxon>
        <taxon>Arundinoideae</taxon>
        <taxon>Arundineae</taxon>
        <taxon>Arundo</taxon>
    </lineage>
</organism>
<dbReference type="AlphaFoldDB" id="A0A0A9GCY6"/>
<name>A0A0A9GCY6_ARUDO</name>